<dbReference type="OrthoDB" id="504981at2"/>
<dbReference type="EMBL" id="LT629711">
    <property type="protein sequence ID" value="SDP67968.1"/>
    <property type="molecule type" value="Genomic_DNA"/>
</dbReference>
<dbReference type="Gene3D" id="2.120.10.30">
    <property type="entry name" value="TolB, C-terminal domain"/>
    <property type="match status" value="1"/>
</dbReference>
<keyword evidence="2" id="KW-1185">Reference proteome</keyword>
<name>A0A1H0UPT4_9MICO</name>
<dbReference type="SUPFAM" id="SSF63829">
    <property type="entry name" value="Calcium-dependent phosphotriesterase"/>
    <property type="match status" value="1"/>
</dbReference>
<gene>
    <name evidence="1" type="ORF">SAMN04489867_3436</name>
</gene>
<evidence type="ECO:0000313" key="2">
    <source>
        <dbReference type="Proteomes" id="UP000199077"/>
    </source>
</evidence>
<dbReference type="InterPro" id="IPR011042">
    <property type="entry name" value="6-blade_b-propeller_TolB-like"/>
</dbReference>
<evidence type="ECO:0008006" key="3">
    <source>
        <dbReference type="Google" id="ProtNLM"/>
    </source>
</evidence>
<evidence type="ECO:0000313" key="1">
    <source>
        <dbReference type="EMBL" id="SDP67968.1"/>
    </source>
</evidence>
<sequence length="342" mass="36024">MDKPTRTALRRLSRRSLAGAVTAVLGLSTGLLLATTSPAVAHGDHHRHQHGHHAGHRAQEVALPDGLRPEGITSGPGSRYFVGSLADGRIVTGDLRTGSSATLLPGAAGRQLRGLYWDSRSNLVWAVGNVAAEAHIWAVDARRGTVRQDTVVPGARFLNDLVVTRDAVWATDSRVDRLTVLGLGRHGTPTGTAPVFLPLTGDWPAGDGVANNANGIRQLKDGSAILNNSRVGGLWRVDPDSGIVTQVPVSGGPGIIGGDGLELDGRTLYNVRGSGQAEVSVLTLARRHGTWTATWRGALSDPRLDVPSTATLVGRTLWAVNARFGVASPDTAPYWITPLPTR</sequence>
<dbReference type="RefSeq" id="WP_091788249.1">
    <property type="nucleotide sequence ID" value="NZ_LT629711.1"/>
</dbReference>
<accession>A0A1H0UPT4</accession>
<protein>
    <recommendedName>
        <fullName evidence="3">Superoxide dismutase</fullName>
    </recommendedName>
</protein>
<organism evidence="1 2">
    <name type="scientific">Pedococcus dokdonensis</name>
    <dbReference type="NCBI Taxonomy" id="443156"/>
    <lineage>
        <taxon>Bacteria</taxon>
        <taxon>Bacillati</taxon>
        <taxon>Actinomycetota</taxon>
        <taxon>Actinomycetes</taxon>
        <taxon>Micrococcales</taxon>
        <taxon>Intrasporangiaceae</taxon>
        <taxon>Pedococcus</taxon>
    </lineage>
</organism>
<dbReference type="Proteomes" id="UP000199077">
    <property type="component" value="Chromosome I"/>
</dbReference>
<reference evidence="2" key="1">
    <citation type="submission" date="2016-10" db="EMBL/GenBank/DDBJ databases">
        <authorList>
            <person name="Varghese N."/>
            <person name="Submissions S."/>
        </authorList>
    </citation>
    <scope>NUCLEOTIDE SEQUENCE [LARGE SCALE GENOMIC DNA]</scope>
    <source>
        <strain evidence="2">DSM 22329</strain>
    </source>
</reference>
<dbReference type="AlphaFoldDB" id="A0A1H0UPT4"/>
<proteinExistence type="predicted"/>
<dbReference type="STRING" id="443156.SAMN04489867_3436"/>